<keyword evidence="3" id="KW-0804">Transcription</keyword>
<dbReference type="RefSeq" id="WP_308896757.1">
    <property type="nucleotide sequence ID" value="NZ_CP133218.1"/>
</dbReference>
<keyword evidence="1" id="KW-0805">Transcription regulation</keyword>
<protein>
    <submittedName>
        <fullName evidence="7">TetR/AcrR family transcriptional regulator</fullName>
    </submittedName>
</protein>
<dbReference type="InterPro" id="IPR009057">
    <property type="entry name" value="Homeodomain-like_sf"/>
</dbReference>
<dbReference type="EMBL" id="CP133218">
    <property type="protein sequence ID" value="WML91833.1"/>
    <property type="molecule type" value="Genomic_DNA"/>
</dbReference>
<dbReference type="Pfam" id="PF16925">
    <property type="entry name" value="TetR_C_13"/>
    <property type="match status" value="1"/>
</dbReference>
<evidence type="ECO:0000259" key="6">
    <source>
        <dbReference type="PROSITE" id="PS50977"/>
    </source>
</evidence>
<evidence type="ECO:0000256" key="2">
    <source>
        <dbReference type="ARBA" id="ARBA00023125"/>
    </source>
</evidence>
<dbReference type="InterPro" id="IPR011075">
    <property type="entry name" value="TetR_C"/>
</dbReference>
<feature type="DNA-binding region" description="H-T-H motif" evidence="4">
    <location>
        <begin position="45"/>
        <end position="64"/>
    </location>
</feature>
<dbReference type="Proteomes" id="UP001236657">
    <property type="component" value="Chromosome"/>
</dbReference>
<feature type="domain" description="HTH tetR-type" evidence="6">
    <location>
        <begin position="22"/>
        <end position="82"/>
    </location>
</feature>
<organism evidence="7 8">
    <name type="scientific">Thiothrix lacustris</name>
    <dbReference type="NCBI Taxonomy" id="525917"/>
    <lineage>
        <taxon>Bacteria</taxon>
        <taxon>Pseudomonadati</taxon>
        <taxon>Pseudomonadota</taxon>
        <taxon>Gammaproteobacteria</taxon>
        <taxon>Thiotrichales</taxon>
        <taxon>Thiotrichaceae</taxon>
        <taxon>Thiothrix</taxon>
    </lineage>
</organism>
<feature type="region of interest" description="Disordered" evidence="5">
    <location>
        <begin position="1"/>
        <end position="22"/>
    </location>
</feature>
<evidence type="ECO:0000313" key="7">
    <source>
        <dbReference type="EMBL" id="WML91833.1"/>
    </source>
</evidence>
<keyword evidence="2 4" id="KW-0238">DNA-binding</keyword>
<evidence type="ECO:0000256" key="3">
    <source>
        <dbReference type="ARBA" id="ARBA00023163"/>
    </source>
</evidence>
<reference evidence="7 8" key="1">
    <citation type="submission" date="2023-08" db="EMBL/GenBank/DDBJ databases">
        <title>New molecular markers tilS and rpoB for phylogenetic and monitoring studies of the genus Thiothrix biodiversity.</title>
        <authorList>
            <person name="Ravin N.V."/>
            <person name="Smolyakov D."/>
            <person name="Markov N.D."/>
            <person name="Beletsky A.V."/>
            <person name="Mardanov A.V."/>
            <person name="Rudenko T.S."/>
            <person name="Grabovich M.Y."/>
        </authorList>
    </citation>
    <scope>NUCLEOTIDE SEQUENCE [LARGE SCALE GENOMIC DNA]</scope>
    <source>
        <strain evidence="7 8">MK1</strain>
    </source>
</reference>
<dbReference type="InterPro" id="IPR001647">
    <property type="entry name" value="HTH_TetR"/>
</dbReference>
<name>A0ABY9MTH8_9GAMM</name>
<dbReference type="PANTHER" id="PTHR47506:SF6">
    <property type="entry name" value="HTH-TYPE TRANSCRIPTIONAL REPRESSOR NEMR"/>
    <property type="match status" value="1"/>
</dbReference>
<sequence length="211" mass="23638">MNTITPQKKRPGRPPKQIGGQHETRTALLRAGVEVLTEKGFTATGIDEILRRVGVPKGSFYHYFNSKEAFGADVIETYARYFSRKLDCYFLDESFPALERIANFIADARSGMQRHGFRRGCVIGNLGQEMSALPDAYREQLIGVFGDWESRLARCLEVARAEGTINQMSDCAALATFFWIGWEGAVLRAKLELNAKPLDIFSEAFFAGLSR</sequence>
<dbReference type="InterPro" id="IPR036271">
    <property type="entry name" value="Tet_transcr_reg_TetR-rel_C_sf"/>
</dbReference>
<dbReference type="Pfam" id="PF00440">
    <property type="entry name" value="TetR_N"/>
    <property type="match status" value="1"/>
</dbReference>
<keyword evidence="8" id="KW-1185">Reference proteome</keyword>
<evidence type="ECO:0000256" key="1">
    <source>
        <dbReference type="ARBA" id="ARBA00023015"/>
    </source>
</evidence>
<evidence type="ECO:0000256" key="4">
    <source>
        <dbReference type="PROSITE-ProRule" id="PRU00335"/>
    </source>
</evidence>
<evidence type="ECO:0000313" key="8">
    <source>
        <dbReference type="Proteomes" id="UP001236657"/>
    </source>
</evidence>
<dbReference type="PANTHER" id="PTHR47506">
    <property type="entry name" value="TRANSCRIPTIONAL REGULATORY PROTEIN"/>
    <property type="match status" value="1"/>
</dbReference>
<proteinExistence type="predicted"/>
<dbReference type="PROSITE" id="PS50977">
    <property type="entry name" value="HTH_TETR_2"/>
    <property type="match status" value="1"/>
</dbReference>
<accession>A0ABY9MTH8</accession>
<evidence type="ECO:0000256" key="5">
    <source>
        <dbReference type="SAM" id="MobiDB-lite"/>
    </source>
</evidence>
<dbReference type="SUPFAM" id="SSF46689">
    <property type="entry name" value="Homeodomain-like"/>
    <property type="match status" value="1"/>
</dbReference>
<dbReference type="SUPFAM" id="SSF48498">
    <property type="entry name" value="Tetracyclin repressor-like, C-terminal domain"/>
    <property type="match status" value="1"/>
</dbReference>
<dbReference type="PRINTS" id="PR00455">
    <property type="entry name" value="HTHTETR"/>
</dbReference>
<dbReference type="Gene3D" id="1.10.357.10">
    <property type="entry name" value="Tetracycline Repressor, domain 2"/>
    <property type="match status" value="1"/>
</dbReference>
<gene>
    <name evidence="7" type="ORF">RCF98_05710</name>
</gene>